<organism evidence="2 3">
    <name type="scientific">OM182 bacterium</name>
    <dbReference type="NCBI Taxonomy" id="2510334"/>
    <lineage>
        <taxon>Bacteria</taxon>
        <taxon>Pseudomonadati</taxon>
        <taxon>Pseudomonadota</taxon>
        <taxon>Gammaproteobacteria</taxon>
        <taxon>OMG group</taxon>
        <taxon>OM182 clade</taxon>
    </lineage>
</organism>
<dbReference type="SUPFAM" id="SSF75304">
    <property type="entry name" value="Amidase signature (AS) enzymes"/>
    <property type="match status" value="1"/>
</dbReference>
<dbReference type="InterPro" id="IPR020556">
    <property type="entry name" value="Amidase_CS"/>
</dbReference>
<dbReference type="Pfam" id="PF01425">
    <property type="entry name" value="Amidase"/>
    <property type="match status" value="1"/>
</dbReference>
<dbReference type="InterPro" id="IPR023631">
    <property type="entry name" value="Amidase_dom"/>
</dbReference>
<dbReference type="GO" id="GO:0003824">
    <property type="term" value="F:catalytic activity"/>
    <property type="evidence" value="ECO:0007669"/>
    <property type="project" value="InterPro"/>
</dbReference>
<proteinExistence type="predicted"/>
<dbReference type="EMBL" id="SHAH01000005">
    <property type="protein sequence ID" value="RZO78145.1"/>
    <property type="molecule type" value="Genomic_DNA"/>
</dbReference>
<comment type="caution">
    <text evidence="2">The sequence shown here is derived from an EMBL/GenBank/DDBJ whole genome shotgun (WGS) entry which is preliminary data.</text>
</comment>
<evidence type="ECO:0000313" key="3">
    <source>
        <dbReference type="Proteomes" id="UP000320404"/>
    </source>
</evidence>
<dbReference type="InterPro" id="IPR036928">
    <property type="entry name" value="AS_sf"/>
</dbReference>
<evidence type="ECO:0000313" key="2">
    <source>
        <dbReference type="EMBL" id="RZO78145.1"/>
    </source>
</evidence>
<feature type="domain" description="Amidase" evidence="1">
    <location>
        <begin position="27"/>
        <end position="451"/>
    </location>
</feature>
<sequence length="470" mass="51234">MPAPLHYQSLSTISEQIRARELSPVMLTEHMLERVNRLDADLLSYATVTDELARAQAILAEQEILQGNYRGPLHGVPVALKDLCFTKDVKTMGGLKVRRDFIPDYDATVVERLRNAGAVLLGKLNLTEGALSAYNPDFPIPKNPWGETLWVGVSSSGSGVAVAAGLCFAAIGTDTGGSIRYPSMANGVTGLKPTYGRVSRYGVLPLAESLDHVGPMARSVADVAAMYNAIAGFDDKDETSLATGPVIIPPLIGTELKGLRLGIDRAWFSNGTDTGLLQAIEKAILKFSELGMECVEVQLPQEGPMEYRNLWLPLTGYEAFQAHKDFFPSRAQEYGGYLRAVLEIGMKMSHAEYVEATQKREEFNKRFNAELKKVDAVICPSGGMVFEVDSAAQYGDAEAMKEVVKHFQGQFTIPADLAGTPTLSLPCGFNDQLQPYVMQLLGNNLAEATLCRIGNAYQSVTQWHLCHPDL</sequence>
<dbReference type="Proteomes" id="UP000320404">
    <property type="component" value="Unassembled WGS sequence"/>
</dbReference>
<dbReference type="PANTHER" id="PTHR11895">
    <property type="entry name" value="TRANSAMIDASE"/>
    <property type="match status" value="1"/>
</dbReference>
<gene>
    <name evidence="2" type="ORF">EVA69_00815</name>
</gene>
<dbReference type="PANTHER" id="PTHR11895:SF176">
    <property type="entry name" value="AMIDASE AMID-RELATED"/>
    <property type="match status" value="1"/>
</dbReference>
<protein>
    <submittedName>
        <fullName evidence="2">Amidase</fullName>
    </submittedName>
</protein>
<dbReference type="Gene3D" id="3.90.1300.10">
    <property type="entry name" value="Amidase signature (AS) domain"/>
    <property type="match status" value="1"/>
</dbReference>
<dbReference type="AlphaFoldDB" id="A0A520S6N2"/>
<dbReference type="InterPro" id="IPR000120">
    <property type="entry name" value="Amidase"/>
</dbReference>
<reference evidence="2 3" key="1">
    <citation type="submission" date="2019-02" db="EMBL/GenBank/DDBJ databases">
        <title>Prokaryotic population dynamics and viral predation in marine succession experiment using metagenomics: the confinement effect.</title>
        <authorList>
            <person name="Haro-Moreno J.M."/>
            <person name="Rodriguez-Valera F."/>
            <person name="Lopez-Perez M."/>
        </authorList>
    </citation>
    <scope>NUCLEOTIDE SEQUENCE [LARGE SCALE GENOMIC DNA]</scope>
    <source>
        <strain evidence="2">MED-G158</strain>
    </source>
</reference>
<name>A0A520S6N2_9GAMM</name>
<dbReference type="PROSITE" id="PS00571">
    <property type="entry name" value="AMIDASES"/>
    <property type="match status" value="1"/>
</dbReference>
<evidence type="ECO:0000259" key="1">
    <source>
        <dbReference type="Pfam" id="PF01425"/>
    </source>
</evidence>
<accession>A0A520S6N2</accession>